<evidence type="ECO:0000256" key="2">
    <source>
        <dbReference type="ARBA" id="ARBA00022553"/>
    </source>
</evidence>
<evidence type="ECO:0000313" key="9">
    <source>
        <dbReference type="Proteomes" id="UP001140011"/>
    </source>
</evidence>
<keyword evidence="5" id="KW-0378">Hydrolase</keyword>
<dbReference type="EMBL" id="JANBUH010000278">
    <property type="protein sequence ID" value="KAJ2752477.1"/>
    <property type="molecule type" value="Genomic_DNA"/>
</dbReference>
<evidence type="ECO:0000256" key="6">
    <source>
        <dbReference type="SAM" id="MobiDB-lite"/>
    </source>
</evidence>
<dbReference type="InterPro" id="IPR051947">
    <property type="entry name" value="Sentrin-specific_protease"/>
</dbReference>
<evidence type="ECO:0000256" key="4">
    <source>
        <dbReference type="ARBA" id="ARBA00022786"/>
    </source>
</evidence>
<evidence type="ECO:0000256" key="5">
    <source>
        <dbReference type="ARBA" id="ARBA00022801"/>
    </source>
</evidence>
<comment type="caution">
    <text evidence="8">The sequence shown here is derived from an EMBL/GenBank/DDBJ whole genome shotgun (WGS) entry which is preliminary data.</text>
</comment>
<keyword evidence="3" id="KW-0645">Protease</keyword>
<dbReference type="GO" id="GO:0016926">
    <property type="term" value="P:protein desumoylation"/>
    <property type="evidence" value="ECO:0007669"/>
    <property type="project" value="TreeGrafter"/>
</dbReference>
<dbReference type="Proteomes" id="UP001140011">
    <property type="component" value="Unassembled WGS sequence"/>
</dbReference>
<feature type="compositionally biased region" description="Polar residues" evidence="6">
    <location>
        <begin position="188"/>
        <end position="201"/>
    </location>
</feature>
<feature type="region of interest" description="Disordered" evidence="6">
    <location>
        <begin position="735"/>
        <end position="754"/>
    </location>
</feature>
<comment type="similarity">
    <text evidence="1">Belongs to the peptidase C48 family.</text>
</comment>
<feature type="compositionally biased region" description="Polar residues" evidence="6">
    <location>
        <begin position="1026"/>
        <end position="1037"/>
    </location>
</feature>
<proteinExistence type="inferred from homology"/>
<feature type="region of interest" description="Disordered" evidence="6">
    <location>
        <begin position="763"/>
        <end position="815"/>
    </location>
</feature>
<reference evidence="8" key="1">
    <citation type="submission" date="2022-07" db="EMBL/GenBank/DDBJ databases">
        <title>Phylogenomic reconstructions and comparative analyses of Kickxellomycotina fungi.</title>
        <authorList>
            <person name="Reynolds N.K."/>
            <person name="Stajich J.E."/>
            <person name="Barry K."/>
            <person name="Grigoriev I.V."/>
            <person name="Crous P."/>
            <person name="Smith M.E."/>
        </authorList>
    </citation>
    <scope>NUCLEOTIDE SEQUENCE</scope>
    <source>
        <strain evidence="8">BCRC 34297</strain>
    </source>
</reference>
<feature type="compositionally biased region" description="Polar residues" evidence="6">
    <location>
        <begin position="1"/>
        <end position="14"/>
    </location>
</feature>
<dbReference type="GO" id="GO:0005634">
    <property type="term" value="C:nucleus"/>
    <property type="evidence" value="ECO:0007669"/>
    <property type="project" value="TreeGrafter"/>
</dbReference>
<dbReference type="SUPFAM" id="SSF54001">
    <property type="entry name" value="Cysteine proteinases"/>
    <property type="match status" value="1"/>
</dbReference>
<feature type="compositionally biased region" description="Acidic residues" evidence="6">
    <location>
        <begin position="40"/>
        <end position="49"/>
    </location>
</feature>
<dbReference type="PANTHER" id="PTHR46896:SF3">
    <property type="entry name" value="FI06413P-RELATED"/>
    <property type="match status" value="1"/>
</dbReference>
<feature type="region of interest" description="Disordered" evidence="6">
    <location>
        <begin position="245"/>
        <end position="292"/>
    </location>
</feature>
<keyword evidence="9" id="KW-1185">Reference proteome</keyword>
<feature type="region of interest" description="Disordered" evidence="6">
    <location>
        <begin position="1"/>
        <end position="216"/>
    </location>
</feature>
<feature type="domain" description="Ubiquitin-like protease family profile" evidence="7">
    <location>
        <begin position="619"/>
        <end position="965"/>
    </location>
</feature>
<feature type="compositionally biased region" description="Basic and acidic residues" evidence="6">
    <location>
        <begin position="78"/>
        <end position="95"/>
    </location>
</feature>
<feature type="compositionally biased region" description="Basic and acidic residues" evidence="6">
    <location>
        <begin position="1056"/>
        <end position="1068"/>
    </location>
</feature>
<evidence type="ECO:0000256" key="1">
    <source>
        <dbReference type="ARBA" id="ARBA00005234"/>
    </source>
</evidence>
<accession>A0A9W8L9Z4</accession>
<dbReference type="PROSITE" id="PS50600">
    <property type="entry name" value="ULP_PROTEASE"/>
    <property type="match status" value="1"/>
</dbReference>
<feature type="compositionally biased region" description="Low complexity" evidence="6">
    <location>
        <begin position="775"/>
        <end position="786"/>
    </location>
</feature>
<dbReference type="GO" id="GO:0006508">
    <property type="term" value="P:proteolysis"/>
    <property type="evidence" value="ECO:0007669"/>
    <property type="project" value="UniProtKB-KW"/>
</dbReference>
<dbReference type="AlphaFoldDB" id="A0A9W8L9Z4"/>
<dbReference type="InterPro" id="IPR038765">
    <property type="entry name" value="Papain-like_cys_pep_sf"/>
</dbReference>
<dbReference type="PANTHER" id="PTHR46896">
    <property type="entry name" value="SENTRIN-SPECIFIC PROTEASE"/>
    <property type="match status" value="1"/>
</dbReference>
<feature type="compositionally biased region" description="Basic and acidic residues" evidence="6">
    <location>
        <begin position="1010"/>
        <end position="1024"/>
    </location>
</feature>
<feature type="compositionally biased region" description="Pro residues" evidence="6">
    <location>
        <begin position="253"/>
        <end position="266"/>
    </location>
</feature>
<organism evidence="8 9">
    <name type="scientific">Coemansia pectinata</name>
    <dbReference type="NCBI Taxonomy" id="1052879"/>
    <lineage>
        <taxon>Eukaryota</taxon>
        <taxon>Fungi</taxon>
        <taxon>Fungi incertae sedis</taxon>
        <taxon>Zoopagomycota</taxon>
        <taxon>Kickxellomycotina</taxon>
        <taxon>Kickxellomycetes</taxon>
        <taxon>Kickxellales</taxon>
        <taxon>Kickxellaceae</taxon>
        <taxon>Coemansia</taxon>
    </lineage>
</organism>
<dbReference type="Pfam" id="PF02902">
    <property type="entry name" value="Peptidase_C48"/>
    <property type="match status" value="1"/>
</dbReference>
<dbReference type="InterPro" id="IPR003653">
    <property type="entry name" value="Peptidase_C48_C"/>
</dbReference>
<feature type="region of interest" description="Disordered" evidence="6">
    <location>
        <begin position="1010"/>
        <end position="1068"/>
    </location>
</feature>
<feature type="compositionally biased region" description="Low complexity" evidence="6">
    <location>
        <begin position="15"/>
        <end position="27"/>
    </location>
</feature>
<keyword evidence="4" id="KW-0833">Ubl conjugation pathway</keyword>
<evidence type="ECO:0000313" key="8">
    <source>
        <dbReference type="EMBL" id="KAJ2752477.1"/>
    </source>
</evidence>
<evidence type="ECO:0000256" key="3">
    <source>
        <dbReference type="ARBA" id="ARBA00022670"/>
    </source>
</evidence>
<dbReference type="GO" id="GO:0005737">
    <property type="term" value="C:cytoplasm"/>
    <property type="evidence" value="ECO:0007669"/>
    <property type="project" value="TreeGrafter"/>
</dbReference>
<feature type="region of interest" description="Disordered" evidence="6">
    <location>
        <begin position="571"/>
        <end position="591"/>
    </location>
</feature>
<evidence type="ECO:0000259" key="7">
    <source>
        <dbReference type="PROSITE" id="PS50600"/>
    </source>
</evidence>
<feature type="compositionally biased region" description="Acidic residues" evidence="6">
    <location>
        <begin position="800"/>
        <end position="813"/>
    </location>
</feature>
<name>A0A9W8L9Z4_9FUNG</name>
<keyword evidence="2" id="KW-0597">Phosphoprotein</keyword>
<sequence length="1068" mass="116148">MDSGDSNAKTQPQSAFAATAAAAGLRASQMLQDNSKAADADDDDDDDQVLELVSGNTSDNDVADGVRRVISPEFVQACDRRDEELKDSNRGDEPKSASLQGLNSMRDRQALALGDTEQVMSSGRVQRSLAGFSSKPDVIPSPKPKDFFSFPSFAGNSSQRTAQPAEKLVNQLRPKTYRAADDDDKEGQSNSVESISTSDLGSSRKPPTANAGWISVGRSRDPLTSIYQDSGLESPMAHRRRSIACGPIDLRSPSPPSRPVISPPLKPQNRRPSKSSPQKQQPQQRLANVPTKSFPLRGIRIGNHVQIADVHAANHIKDPASHLKLTIRYVQRTMEISGLRESNELMKISVADISALEYNEQRNLAVMCMIPNDTMESLFEEDVFDPSCDDKSRCLIYLCWDIQAKGDKTAFSRLQESFGKDIAFATMDVSIFQKYASELTKPTSIDLISSDDDGGGVANPANGTANADGSAIPLQSSGRNISASIGASRESSAIKSQYWSSVYSLSNNSYASSIGERTRGKSKIADDDALWDEPSLLNKRTLSNKAARRTSSPSFFATACSGYDLRKTSLGSMAEPPSSVEEENHSASDDDDFVVQHQKVGVDISSLKFEYPPEGGKPIHVGGSDIYRLRSGEFLNDTIIEFYMRYIGENLRTTDAKLYERCFFFNTFFFKKLSQRSRAIACDGDEDPMGVVYSQLKKWTASVDLFGKDYIFVPINENIHWYLAIIANPRAMLSAKPEAPHSDPSRSDSGAASLGGLVSQPAASLTVDLPPPSSPLTSLLSSGPTPANLEDAFPPVLEDGNGDNDIEMGDSPDNENMVNVSAVLSQAKSALTPSTSELEADIKSDLNLGNGDSTSLSGDKLPPQHVIDLSNEAMPLAGAAATDVLKAKPKFVDPETTPSIIILDSLGNRHQPTFGLLRGYMQAEANYRHHHTDVAEVMVGKYAKVPLQTNLCDCGVFLLQYIENFLKDPTMFMSHVLNSADMRAWFDTGLMREKRGSMMRLAIRLANEHEQLQKSKTDAKDSTKSEFQQAANETNAGSDQPSDPSPTPSVAMDSESGGKELRSADDTE</sequence>
<gene>
    <name evidence="8" type="ORF">GGI19_003801</name>
</gene>
<dbReference type="OrthoDB" id="442460at2759"/>
<feature type="compositionally biased region" description="Low complexity" evidence="6">
    <location>
        <begin position="274"/>
        <end position="285"/>
    </location>
</feature>
<protein>
    <recommendedName>
        <fullName evidence="7">Ubiquitin-like protease family profile domain-containing protein</fullName>
    </recommendedName>
</protein>
<dbReference type="GO" id="GO:0070139">
    <property type="term" value="F:SUMO-specific endopeptidase activity"/>
    <property type="evidence" value="ECO:0007669"/>
    <property type="project" value="TreeGrafter"/>
</dbReference>
<dbReference type="Gene3D" id="3.40.395.10">
    <property type="entry name" value="Adenoviral Proteinase, Chain A"/>
    <property type="match status" value="1"/>
</dbReference>